<keyword evidence="9" id="KW-1185">Reference proteome</keyword>
<evidence type="ECO:0000313" key="8">
    <source>
        <dbReference type="EMBL" id="TXL68484.1"/>
    </source>
</evidence>
<comment type="subcellular location">
    <subcellularLocation>
        <location evidence="7">Cytoplasm</location>
    </subcellularLocation>
</comment>
<evidence type="ECO:0000313" key="9">
    <source>
        <dbReference type="Proteomes" id="UP000321548"/>
    </source>
</evidence>
<dbReference type="OrthoDB" id="9807740at2"/>
<dbReference type="EMBL" id="VDUY01000001">
    <property type="protein sequence ID" value="TXL68484.1"/>
    <property type="molecule type" value="Genomic_DNA"/>
</dbReference>
<keyword evidence="6 7" id="KW-0862">Zinc</keyword>
<dbReference type="PANTHER" id="PTHR46986">
    <property type="entry name" value="ENDORIBONUCLEASE YBEY, CHLOROPLASTIC"/>
    <property type="match status" value="1"/>
</dbReference>
<dbReference type="AlphaFoldDB" id="A0A5C8P604"/>
<dbReference type="Proteomes" id="UP000321548">
    <property type="component" value="Unassembled WGS sequence"/>
</dbReference>
<dbReference type="EC" id="3.1.-.-" evidence="7"/>
<dbReference type="Pfam" id="PF02130">
    <property type="entry name" value="YbeY"/>
    <property type="match status" value="1"/>
</dbReference>
<comment type="function">
    <text evidence="7">Single strand-specific metallo-endoribonuclease involved in late-stage 70S ribosome quality control and in maturation of the 3' terminus of the 16S rRNA.</text>
</comment>
<keyword evidence="5 7" id="KW-0378">Hydrolase</keyword>
<feature type="binding site" evidence="7">
    <location>
        <position position="140"/>
    </location>
    <ligand>
        <name>Zn(2+)</name>
        <dbReference type="ChEBI" id="CHEBI:29105"/>
        <note>catalytic</note>
    </ligand>
</feature>
<reference evidence="8 9" key="1">
    <citation type="submission" date="2019-06" db="EMBL/GenBank/DDBJ databases">
        <title>Quisquiliibacterium sp. nov., isolated from a maize field.</title>
        <authorList>
            <person name="Lin S.-Y."/>
            <person name="Tsai C.-F."/>
            <person name="Young C.-C."/>
        </authorList>
    </citation>
    <scope>NUCLEOTIDE SEQUENCE [LARGE SCALE GENOMIC DNA]</scope>
    <source>
        <strain evidence="8 9">CC-CFT501</strain>
    </source>
</reference>
<dbReference type="RefSeq" id="WP_147702625.1">
    <property type="nucleotide sequence ID" value="NZ_VDUY01000001.1"/>
</dbReference>
<keyword evidence="7" id="KW-0698">rRNA processing</keyword>
<evidence type="ECO:0000256" key="5">
    <source>
        <dbReference type="ARBA" id="ARBA00022801"/>
    </source>
</evidence>
<comment type="similarity">
    <text evidence="1 7">Belongs to the endoribonuclease YbeY family.</text>
</comment>
<keyword evidence="7" id="KW-0963">Cytoplasm</keyword>
<dbReference type="GO" id="GO:0004521">
    <property type="term" value="F:RNA endonuclease activity"/>
    <property type="evidence" value="ECO:0007669"/>
    <property type="project" value="UniProtKB-UniRule"/>
</dbReference>
<keyword evidence="2 7" id="KW-0540">Nuclease</keyword>
<dbReference type="Gene3D" id="3.40.390.30">
    <property type="entry name" value="Metalloproteases ('zincins'), catalytic domain"/>
    <property type="match status" value="1"/>
</dbReference>
<dbReference type="GO" id="GO:0005737">
    <property type="term" value="C:cytoplasm"/>
    <property type="evidence" value="ECO:0007669"/>
    <property type="project" value="UniProtKB-SubCell"/>
</dbReference>
<dbReference type="GO" id="GO:0008270">
    <property type="term" value="F:zinc ion binding"/>
    <property type="evidence" value="ECO:0007669"/>
    <property type="project" value="UniProtKB-UniRule"/>
</dbReference>
<accession>A0A5C8P604</accession>
<evidence type="ECO:0000256" key="4">
    <source>
        <dbReference type="ARBA" id="ARBA00022759"/>
    </source>
</evidence>
<organism evidence="8 9">
    <name type="scientific">Zeimonas arvi</name>
    <dbReference type="NCBI Taxonomy" id="2498847"/>
    <lineage>
        <taxon>Bacteria</taxon>
        <taxon>Pseudomonadati</taxon>
        <taxon>Pseudomonadota</taxon>
        <taxon>Betaproteobacteria</taxon>
        <taxon>Burkholderiales</taxon>
        <taxon>Burkholderiaceae</taxon>
        <taxon>Zeimonas</taxon>
    </lineage>
</organism>
<gene>
    <name evidence="7 8" type="primary">ybeY</name>
    <name evidence="8" type="ORF">FHP08_02030</name>
</gene>
<evidence type="ECO:0000256" key="1">
    <source>
        <dbReference type="ARBA" id="ARBA00010875"/>
    </source>
</evidence>
<dbReference type="InterPro" id="IPR023091">
    <property type="entry name" value="MetalPrtase_cat_dom_sf_prd"/>
</dbReference>
<evidence type="ECO:0000256" key="6">
    <source>
        <dbReference type="ARBA" id="ARBA00022833"/>
    </source>
</evidence>
<dbReference type="SUPFAM" id="SSF55486">
    <property type="entry name" value="Metalloproteases ('zincins'), catalytic domain"/>
    <property type="match status" value="1"/>
</dbReference>
<feature type="binding site" evidence="7">
    <location>
        <position position="130"/>
    </location>
    <ligand>
        <name>Zn(2+)</name>
        <dbReference type="ChEBI" id="CHEBI:29105"/>
        <note>catalytic</note>
    </ligand>
</feature>
<keyword evidence="7" id="KW-0690">Ribosome biogenesis</keyword>
<evidence type="ECO:0000256" key="7">
    <source>
        <dbReference type="HAMAP-Rule" id="MF_00009"/>
    </source>
</evidence>
<dbReference type="NCBIfam" id="TIGR00043">
    <property type="entry name" value="rRNA maturation RNase YbeY"/>
    <property type="match status" value="1"/>
</dbReference>
<dbReference type="GO" id="GO:0006364">
    <property type="term" value="P:rRNA processing"/>
    <property type="evidence" value="ECO:0007669"/>
    <property type="project" value="UniProtKB-UniRule"/>
</dbReference>
<name>A0A5C8P604_9BURK</name>
<evidence type="ECO:0000256" key="2">
    <source>
        <dbReference type="ARBA" id="ARBA00022722"/>
    </source>
</evidence>
<evidence type="ECO:0000256" key="3">
    <source>
        <dbReference type="ARBA" id="ARBA00022723"/>
    </source>
</evidence>
<feature type="binding site" evidence="7">
    <location>
        <position position="134"/>
    </location>
    <ligand>
        <name>Zn(2+)</name>
        <dbReference type="ChEBI" id="CHEBI:29105"/>
        <note>catalytic</note>
    </ligand>
</feature>
<dbReference type="GO" id="GO:0004222">
    <property type="term" value="F:metalloendopeptidase activity"/>
    <property type="evidence" value="ECO:0007669"/>
    <property type="project" value="InterPro"/>
</dbReference>
<comment type="cofactor">
    <cofactor evidence="7">
        <name>Zn(2+)</name>
        <dbReference type="ChEBI" id="CHEBI:29105"/>
    </cofactor>
    <text evidence="7">Binds 1 zinc ion.</text>
</comment>
<keyword evidence="4 7" id="KW-0255">Endonuclease</keyword>
<dbReference type="InterPro" id="IPR002036">
    <property type="entry name" value="YbeY"/>
</dbReference>
<dbReference type="HAMAP" id="MF_00009">
    <property type="entry name" value="Endoribonucl_YbeY"/>
    <property type="match status" value="1"/>
</dbReference>
<dbReference type="PANTHER" id="PTHR46986:SF1">
    <property type="entry name" value="ENDORIBONUCLEASE YBEY, CHLOROPLASTIC"/>
    <property type="match status" value="1"/>
</dbReference>
<comment type="caution">
    <text evidence="8">The sequence shown here is derived from an EMBL/GenBank/DDBJ whole genome shotgun (WGS) entry which is preliminary data.</text>
</comment>
<sequence>MSASRTRKTERPTLSLSIQLGDGVAALPAARAQLRRWVAAAVEADAALTLRFVGQAEGRMLNRDYRGRDYATNVLTFAYDPPAGPGAAALPSDRAPAVQADIVICMPVLEREARERRIPLAHHLGHLVVHGVLHACGHDHEHDDEAREMEARETALLARFGIPDPYQG</sequence>
<keyword evidence="3 7" id="KW-0479">Metal-binding</keyword>
<proteinExistence type="inferred from homology"/>
<protein>
    <recommendedName>
        <fullName evidence="7">Endoribonuclease YbeY</fullName>
        <ecNumber evidence="7">3.1.-.-</ecNumber>
    </recommendedName>
</protein>